<dbReference type="SUPFAM" id="SSF52540">
    <property type="entry name" value="P-loop containing nucleoside triphosphate hydrolases"/>
    <property type="match status" value="1"/>
</dbReference>
<name>A0A818QSB8_9BILA</name>
<dbReference type="Gene3D" id="1.10.8.60">
    <property type="match status" value="1"/>
</dbReference>
<proteinExistence type="inferred from homology"/>
<dbReference type="FunFam" id="1.10.8.60:FF:000022">
    <property type="entry name" value="Fidgetin like 1"/>
    <property type="match status" value="1"/>
</dbReference>
<evidence type="ECO:0000259" key="6">
    <source>
        <dbReference type="SMART" id="SM00382"/>
    </source>
</evidence>
<reference evidence="7" key="1">
    <citation type="submission" date="2021-02" db="EMBL/GenBank/DDBJ databases">
        <authorList>
            <person name="Nowell W R."/>
        </authorList>
    </citation>
    <scope>NUCLEOTIDE SEQUENCE</scope>
</reference>
<dbReference type="Gene3D" id="3.40.50.300">
    <property type="entry name" value="P-loop containing nucleotide triphosphate hydrolases"/>
    <property type="match status" value="1"/>
</dbReference>
<evidence type="ECO:0000256" key="3">
    <source>
        <dbReference type="ARBA" id="ARBA00022840"/>
    </source>
</evidence>
<gene>
    <name evidence="7" type="ORF">OTI717_LOCUS9077</name>
</gene>
<comment type="caution">
    <text evidence="7">The sequence shown here is derived from an EMBL/GenBank/DDBJ whole genome shotgun (WGS) entry which is preliminary data.</text>
</comment>
<organism evidence="7 8">
    <name type="scientific">Rotaria sordida</name>
    <dbReference type="NCBI Taxonomy" id="392033"/>
    <lineage>
        <taxon>Eukaryota</taxon>
        <taxon>Metazoa</taxon>
        <taxon>Spiralia</taxon>
        <taxon>Gnathifera</taxon>
        <taxon>Rotifera</taxon>
        <taxon>Eurotatoria</taxon>
        <taxon>Bdelloidea</taxon>
        <taxon>Philodinida</taxon>
        <taxon>Philodinidae</taxon>
        <taxon>Rotaria</taxon>
    </lineage>
</organism>
<keyword evidence="2 4" id="KW-0547">Nucleotide-binding</keyword>
<dbReference type="InterPro" id="IPR050304">
    <property type="entry name" value="MT-severing_AAA_ATPase"/>
</dbReference>
<feature type="domain" description="AAA+ ATPase" evidence="6">
    <location>
        <begin position="458"/>
        <end position="594"/>
    </location>
</feature>
<evidence type="ECO:0000313" key="8">
    <source>
        <dbReference type="Proteomes" id="UP000663823"/>
    </source>
</evidence>
<keyword evidence="3 4" id="KW-0067">ATP-binding</keyword>
<evidence type="ECO:0000256" key="2">
    <source>
        <dbReference type="ARBA" id="ARBA00022741"/>
    </source>
</evidence>
<dbReference type="Pfam" id="PF17862">
    <property type="entry name" value="AAA_lid_3"/>
    <property type="match status" value="1"/>
</dbReference>
<feature type="region of interest" description="Disordered" evidence="5">
    <location>
        <begin position="254"/>
        <end position="304"/>
    </location>
</feature>
<dbReference type="SMART" id="SM00382">
    <property type="entry name" value="AAA"/>
    <property type="match status" value="1"/>
</dbReference>
<protein>
    <recommendedName>
        <fullName evidence="6">AAA+ ATPase domain-containing protein</fullName>
    </recommendedName>
</protein>
<dbReference type="InterPro" id="IPR003593">
    <property type="entry name" value="AAA+_ATPase"/>
</dbReference>
<feature type="compositionally biased region" description="Polar residues" evidence="5">
    <location>
        <begin position="351"/>
        <end position="362"/>
    </location>
</feature>
<dbReference type="EMBL" id="CAJOAX010000754">
    <property type="protein sequence ID" value="CAF3645590.1"/>
    <property type="molecule type" value="Genomic_DNA"/>
</dbReference>
<dbReference type="InterPro" id="IPR003960">
    <property type="entry name" value="ATPase_AAA_CS"/>
</dbReference>
<dbReference type="PROSITE" id="PS00674">
    <property type="entry name" value="AAA"/>
    <property type="match status" value="1"/>
</dbReference>
<dbReference type="InterPro" id="IPR015415">
    <property type="entry name" value="Spast_Vps4_C"/>
</dbReference>
<sequence length="696" mass="78584">MVESIIGIRGKDFVLLGQDANTTKYANLIVGDYSTNKRDQQHAQFYSIDYLGAIILANKEDLTVQEALSMLQIIVNELSKRMAAYSHCIFVRIIDEQGIHVLDNMYPKNIIIMSSIDSQLYEWWLHEEAALERDKRNVDAFCHHRRVQLILLDAWRHVTQLPVQVVNQLADRSIESYWATRPFNKNAVQQTDRNHDISFSHCLNWSQINDTNIRQKMMSDKIRPLFKGYSDGRNPLCGQINLLAMKTPKTSAFIDNQPQTINKKRPAPSCFSDDTMDTSTSYHYRPPFGKQQQQQQPPQNVQESLSFRTARDQLEIDEARTKTGGTVVKKSLGMHSSAKRSIYNRYVDPTSGRQSQGDSNRQMMPLPPTPSAPVSSAPVLQTNQSNNTEPPNNKLEESGGAKHIDPKLIEMITSEIMELNLTTTWNDIAGLNEAKRSITEIVVWPMQRPDIFTGLRRPPKGLLLFGPPGTGKTLIGKCVASQSKATFFCVSSSSLTSKWHGESEKLVRALFAVARSRQPAVIFIDEVDSLLQERSENEDESTRRIKTEFLVQIDGASTQGDERILLIGATNRPQELDSAARRRFVKRIYIPLPDLPARKSIISNLLKDQKHTLTDNDMELICTLTDGFSGADMHSLCHDAALGPIRDIHDIELLTSEEVRGISGDDFIKSLKAIRPSVSEGDLKQYEDWNKTYGSI</sequence>
<feature type="compositionally biased region" description="Polar residues" evidence="5">
    <location>
        <begin position="381"/>
        <end position="391"/>
    </location>
</feature>
<dbReference type="AlphaFoldDB" id="A0A818QSB8"/>
<comment type="similarity">
    <text evidence="1 4">Belongs to the AAA ATPase family.</text>
</comment>
<evidence type="ECO:0000256" key="5">
    <source>
        <dbReference type="SAM" id="MobiDB-lite"/>
    </source>
</evidence>
<evidence type="ECO:0000256" key="1">
    <source>
        <dbReference type="ARBA" id="ARBA00006914"/>
    </source>
</evidence>
<dbReference type="PANTHER" id="PTHR23074">
    <property type="entry name" value="AAA DOMAIN-CONTAINING"/>
    <property type="match status" value="1"/>
</dbReference>
<dbReference type="PANTHER" id="PTHR23074:SF17">
    <property type="entry name" value="FIDGETIN-LIKE PROTEIN 1"/>
    <property type="match status" value="1"/>
</dbReference>
<evidence type="ECO:0000256" key="4">
    <source>
        <dbReference type="RuleBase" id="RU003651"/>
    </source>
</evidence>
<dbReference type="GO" id="GO:0016887">
    <property type="term" value="F:ATP hydrolysis activity"/>
    <property type="evidence" value="ECO:0007669"/>
    <property type="project" value="InterPro"/>
</dbReference>
<dbReference type="Pfam" id="PF00004">
    <property type="entry name" value="AAA"/>
    <property type="match status" value="1"/>
</dbReference>
<accession>A0A818QSB8</accession>
<dbReference type="Pfam" id="PF09336">
    <property type="entry name" value="Vps4_C"/>
    <property type="match status" value="1"/>
</dbReference>
<dbReference type="InterPro" id="IPR003959">
    <property type="entry name" value="ATPase_AAA_core"/>
</dbReference>
<dbReference type="InterPro" id="IPR027417">
    <property type="entry name" value="P-loop_NTPase"/>
</dbReference>
<evidence type="ECO:0000313" key="7">
    <source>
        <dbReference type="EMBL" id="CAF3645590.1"/>
    </source>
</evidence>
<dbReference type="Proteomes" id="UP000663823">
    <property type="component" value="Unassembled WGS sequence"/>
</dbReference>
<dbReference type="InterPro" id="IPR041569">
    <property type="entry name" value="AAA_lid_3"/>
</dbReference>
<dbReference type="FunFam" id="3.40.50.300:FF:000093">
    <property type="entry name" value="Fidgetin-like 1"/>
    <property type="match status" value="1"/>
</dbReference>
<feature type="region of interest" description="Disordered" evidence="5">
    <location>
        <begin position="340"/>
        <end position="402"/>
    </location>
</feature>
<dbReference type="GO" id="GO:0005524">
    <property type="term" value="F:ATP binding"/>
    <property type="evidence" value="ECO:0007669"/>
    <property type="project" value="UniProtKB-KW"/>
</dbReference>